<evidence type="ECO:0000256" key="4">
    <source>
        <dbReference type="ARBA" id="ARBA00023163"/>
    </source>
</evidence>
<dbReference type="Proteomes" id="UP001551176">
    <property type="component" value="Unassembled WGS sequence"/>
</dbReference>
<proteinExistence type="predicted"/>
<feature type="modified residue" description="4-aspartylphosphate" evidence="5">
    <location>
        <position position="66"/>
    </location>
</feature>
<evidence type="ECO:0000256" key="5">
    <source>
        <dbReference type="PROSITE-ProRule" id="PRU00169"/>
    </source>
</evidence>
<sequence>MFQAEGAAVARDVVDVVIADDEELVRTGFEMILDATAGIRVVGVAKDGVECVELARRLAPDVVLVDIRMPRLDGLEVTRILADERAGAAAPNVVVITTFDQDDYVRDALRFGACGFLLKDASPMLLVEAVRAAARGDALVSPAVTVRLLRGLEGAEPGPAPSDGAPAGLSERERDIVRLVAVGRTNQEICTELYLSLSTVKTYLARIQAKVAARNRVEIAAWAWQHGVIDPKR</sequence>
<gene>
    <name evidence="8" type="ORF">ABZ921_16300</name>
</gene>
<dbReference type="PROSITE" id="PS50043">
    <property type="entry name" value="HTH_LUXR_2"/>
    <property type="match status" value="1"/>
</dbReference>
<keyword evidence="1 5" id="KW-0597">Phosphoprotein</keyword>
<feature type="domain" description="HTH luxR-type" evidence="6">
    <location>
        <begin position="162"/>
        <end position="227"/>
    </location>
</feature>
<protein>
    <submittedName>
        <fullName evidence="8">Response regulator transcription factor</fullName>
    </submittedName>
</protein>
<dbReference type="SUPFAM" id="SSF46894">
    <property type="entry name" value="C-terminal effector domain of the bipartite response regulators"/>
    <property type="match status" value="1"/>
</dbReference>
<feature type="domain" description="Response regulatory" evidence="7">
    <location>
        <begin position="15"/>
        <end position="134"/>
    </location>
</feature>
<keyword evidence="4" id="KW-0804">Transcription</keyword>
<dbReference type="SMART" id="SM00448">
    <property type="entry name" value="REC"/>
    <property type="match status" value="1"/>
</dbReference>
<dbReference type="PROSITE" id="PS50110">
    <property type="entry name" value="RESPONSE_REGULATORY"/>
    <property type="match status" value="1"/>
</dbReference>
<dbReference type="CDD" id="cd17535">
    <property type="entry name" value="REC_NarL-like"/>
    <property type="match status" value="1"/>
</dbReference>
<evidence type="ECO:0000259" key="7">
    <source>
        <dbReference type="PROSITE" id="PS50110"/>
    </source>
</evidence>
<evidence type="ECO:0000313" key="8">
    <source>
        <dbReference type="EMBL" id="MEU6822188.1"/>
    </source>
</evidence>
<dbReference type="Gene3D" id="3.40.50.2300">
    <property type="match status" value="1"/>
</dbReference>
<dbReference type="PANTHER" id="PTHR43214:SF24">
    <property type="entry name" value="TRANSCRIPTIONAL REGULATORY PROTEIN NARL-RELATED"/>
    <property type="match status" value="1"/>
</dbReference>
<dbReference type="Pfam" id="PF00072">
    <property type="entry name" value="Response_reg"/>
    <property type="match status" value="1"/>
</dbReference>
<dbReference type="InterPro" id="IPR000792">
    <property type="entry name" value="Tscrpt_reg_LuxR_C"/>
</dbReference>
<dbReference type="EMBL" id="JBEYXV010000007">
    <property type="protein sequence ID" value="MEU6822188.1"/>
    <property type="molecule type" value="Genomic_DNA"/>
</dbReference>
<keyword evidence="3" id="KW-0238">DNA-binding</keyword>
<accession>A0ABV3BME5</accession>
<dbReference type="PRINTS" id="PR00038">
    <property type="entry name" value="HTHLUXR"/>
</dbReference>
<dbReference type="InterPro" id="IPR011006">
    <property type="entry name" value="CheY-like_superfamily"/>
</dbReference>
<dbReference type="RefSeq" id="WP_359349017.1">
    <property type="nucleotide sequence ID" value="NZ_JBEYXV010000007.1"/>
</dbReference>
<dbReference type="InterPro" id="IPR058245">
    <property type="entry name" value="NreC/VraR/RcsB-like_REC"/>
</dbReference>
<dbReference type="InterPro" id="IPR039420">
    <property type="entry name" value="WalR-like"/>
</dbReference>
<evidence type="ECO:0000256" key="1">
    <source>
        <dbReference type="ARBA" id="ARBA00022553"/>
    </source>
</evidence>
<comment type="caution">
    <text evidence="8">The sequence shown here is derived from an EMBL/GenBank/DDBJ whole genome shotgun (WGS) entry which is preliminary data.</text>
</comment>
<evidence type="ECO:0000259" key="6">
    <source>
        <dbReference type="PROSITE" id="PS50043"/>
    </source>
</evidence>
<dbReference type="SUPFAM" id="SSF52172">
    <property type="entry name" value="CheY-like"/>
    <property type="match status" value="1"/>
</dbReference>
<dbReference type="CDD" id="cd06170">
    <property type="entry name" value="LuxR_C_like"/>
    <property type="match status" value="1"/>
</dbReference>
<organism evidence="8 9">
    <name type="scientific">Streptomyces atriruber</name>
    <dbReference type="NCBI Taxonomy" id="545121"/>
    <lineage>
        <taxon>Bacteria</taxon>
        <taxon>Bacillati</taxon>
        <taxon>Actinomycetota</taxon>
        <taxon>Actinomycetes</taxon>
        <taxon>Kitasatosporales</taxon>
        <taxon>Streptomycetaceae</taxon>
        <taxon>Streptomyces</taxon>
    </lineage>
</organism>
<dbReference type="SMART" id="SM00421">
    <property type="entry name" value="HTH_LUXR"/>
    <property type="match status" value="1"/>
</dbReference>
<dbReference type="PANTHER" id="PTHR43214">
    <property type="entry name" value="TWO-COMPONENT RESPONSE REGULATOR"/>
    <property type="match status" value="1"/>
</dbReference>
<evidence type="ECO:0000256" key="3">
    <source>
        <dbReference type="ARBA" id="ARBA00023125"/>
    </source>
</evidence>
<keyword evidence="2" id="KW-0805">Transcription regulation</keyword>
<dbReference type="InterPro" id="IPR016032">
    <property type="entry name" value="Sig_transdc_resp-reg_C-effctor"/>
</dbReference>
<evidence type="ECO:0000256" key="2">
    <source>
        <dbReference type="ARBA" id="ARBA00023015"/>
    </source>
</evidence>
<reference evidence="8 9" key="1">
    <citation type="submission" date="2024-06" db="EMBL/GenBank/DDBJ databases">
        <title>The Natural Products Discovery Center: Release of the First 8490 Sequenced Strains for Exploring Actinobacteria Biosynthetic Diversity.</title>
        <authorList>
            <person name="Kalkreuter E."/>
            <person name="Kautsar S.A."/>
            <person name="Yang D."/>
            <person name="Bader C.D."/>
            <person name="Teijaro C.N."/>
            <person name="Fluegel L."/>
            <person name="Davis C.M."/>
            <person name="Simpson J.R."/>
            <person name="Lauterbach L."/>
            <person name="Steele A.D."/>
            <person name="Gui C."/>
            <person name="Meng S."/>
            <person name="Li G."/>
            <person name="Viehrig K."/>
            <person name="Ye F."/>
            <person name="Su P."/>
            <person name="Kiefer A.F."/>
            <person name="Nichols A."/>
            <person name="Cepeda A.J."/>
            <person name="Yan W."/>
            <person name="Fan B."/>
            <person name="Jiang Y."/>
            <person name="Adhikari A."/>
            <person name="Zheng C.-J."/>
            <person name="Schuster L."/>
            <person name="Cowan T.M."/>
            <person name="Smanski M.J."/>
            <person name="Chevrette M.G."/>
            <person name="De Carvalho L.P.S."/>
            <person name="Shen B."/>
        </authorList>
    </citation>
    <scope>NUCLEOTIDE SEQUENCE [LARGE SCALE GENOMIC DNA]</scope>
    <source>
        <strain evidence="8 9">NPDC046838</strain>
    </source>
</reference>
<dbReference type="InterPro" id="IPR001789">
    <property type="entry name" value="Sig_transdc_resp-reg_receiver"/>
</dbReference>
<dbReference type="Pfam" id="PF00196">
    <property type="entry name" value="GerE"/>
    <property type="match status" value="1"/>
</dbReference>
<keyword evidence="9" id="KW-1185">Reference proteome</keyword>
<evidence type="ECO:0000313" key="9">
    <source>
        <dbReference type="Proteomes" id="UP001551176"/>
    </source>
</evidence>
<name>A0ABV3BME5_9ACTN</name>